<evidence type="ECO:0008006" key="3">
    <source>
        <dbReference type="Google" id="ProtNLM"/>
    </source>
</evidence>
<dbReference type="AlphaFoldDB" id="A0A368VPP2"/>
<keyword evidence="2" id="KW-1185">Reference proteome</keyword>
<dbReference type="Proteomes" id="UP000252415">
    <property type="component" value="Unassembled WGS sequence"/>
</dbReference>
<evidence type="ECO:0000313" key="1">
    <source>
        <dbReference type="EMBL" id="RCW43500.1"/>
    </source>
</evidence>
<accession>A0A368VPP2</accession>
<evidence type="ECO:0000313" key="2">
    <source>
        <dbReference type="Proteomes" id="UP000252415"/>
    </source>
</evidence>
<dbReference type="RefSeq" id="WP_114382079.1">
    <property type="nucleotide sequence ID" value="NZ_QPJD01000013.1"/>
</dbReference>
<dbReference type="EMBL" id="QPJD01000013">
    <property type="protein sequence ID" value="RCW43500.1"/>
    <property type="molecule type" value="Genomic_DNA"/>
</dbReference>
<sequence length="669" mass="73949">MIIREEDNALDPQFVQPFVDIDEWRDQPVHHRYIHGGFEGSNTRFSYYFPSEADYERRFFHFVAPVQGSENASQKNDDAIGMAISSGAYFVESNMGGMSPDPTLVYRASAAVAQYSRVKAAELFGPHRPYGYIYGGSGGGFKTMSLMENTTGVWDGAVPFVIGTPMSIPNVFTVRVHAMRILKDKFPAIIDALEPGGSGDMYAGLNEEERQALEEVTRMGFPPKAWFAYREIGDGALTVLTPAVMQMDPSYFEDYWTVPGYLGSDPESSASRARLQFKTVITEVIKPQEQSDTESDKAMNMGVDEAWKMLSEGEGAAPSFRVESVPAGDVYLDGAFIRITSGEAAGLKIPFGRINGNVVTFGEAFGFFTSVQSLDIIKPGDEIVLDNSDYIALQTYHRHQVPTPDYSVWNQYRDESGEPLYPQRSFLVGPAVAYGGAGSVQSGRYEGKMIVLQTLMDESAFPWQADWYRTKVKEAVGEKLDERFRLWFVDHSLHADTSSNEVLDGLHIVNYVPALHQALRDLSAWVERGVNPPASTSYEVVDGQVIVPSKAADRKGIQPVITLNANGSERTEVSVGETVFFKAEIEVPPNTGKIVSAQWDFEGQATFSMEATISYVNEEGSQAVVEASYSFPQPGTYFPVLRAASNREGNSSDPYTQVMTLCRVRVVVQ</sequence>
<protein>
    <recommendedName>
        <fullName evidence="3">PKD domain-containing protein</fullName>
    </recommendedName>
</protein>
<dbReference type="CDD" id="cd00146">
    <property type="entry name" value="PKD"/>
    <property type="match status" value="1"/>
</dbReference>
<organism evidence="1 2">
    <name type="scientific">Paenibacillus prosopidis</name>
    <dbReference type="NCBI Taxonomy" id="630520"/>
    <lineage>
        <taxon>Bacteria</taxon>
        <taxon>Bacillati</taxon>
        <taxon>Bacillota</taxon>
        <taxon>Bacilli</taxon>
        <taxon>Bacillales</taxon>
        <taxon>Paenibacillaceae</taxon>
        <taxon>Paenibacillus</taxon>
    </lineage>
</organism>
<dbReference type="InterPro" id="IPR013783">
    <property type="entry name" value="Ig-like_fold"/>
</dbReference>
<gene>
    <name evidence="1" type="ORF">DFP97_113173</name>
</gene>
<comment type="caution">
    <text evidence="1">The sequence shown here is derived from an EMBL/GenBank/DDBJ whole genome shotgun (WGS) entry which is preliminary data.</text>
</comment>
<dbReference type="Gene3D" id="2.60.40.10">
    <property type="entry name" value="Immunoglobulins"/>
    <property type="match status" value="1"/>
</dbReference>
<name>A0A368VPP2_9BACL</name>
<proteinExistence type="predicted"/>
<dbReference type="OrthoDB" id="906600at2"/>
<reference evidence="1 2" key="1">
    <citation type="submission" date="2018-07" db="EMBL/GenBank/DDBJ databases">
        <title>Genomic Encyclopedia of Type Strains, Phase III (KMG-III): the genomes of soil and plant-associated and newly described type strains.</title>
        <authorList>
            <person name="Whitman W."/>
        </authorList>
    </citation>
    <scope>NUCLEOTIDE SEQUENCE [LARGE SCALE GENOMIC DNA]</scope>
    <source>
        <strain evidence="1 2">CECT 7506</strain>
    </source>
</reference>